<dbReference type="AlphaFoldDB" id="A0A2X4PLV7"/>
<dbReference type="EMBL" id="LS483447">
    <property type="protein sequence ID" value="SQH73810.1"/>
    <property type="molecule type" value="Genomic_DNA"/>
</dbReference>
<dbReference type="Proteomes" id="UP000249300">
    <property type="component" value="Chromosome 1"/>
</dbReference>
<reference evidence="1 2" key="1">
    <citation type="submission" date="2018-06" db="EMBL/GenBank/DDBJ databases">
        <authorList>
            <consortium name="Pathogen Informatics"/>
            <person name="Doyle S."/>
        </authorList>
    </citation>
    <scope>NUCLEOTIDE SEQUENCE [LARGE SCALE GENOMIC DNA]</scope>
    <source>
        <strain evidence="1 2">NCTC12858</strain>
    </source>
</reference>
<sequence length="114" mass="12643">MKKILLFTVFLLGSVVITNAQIKFKVDANLSFSSWDINFLGANPKKIPGYRVNGVVEMLFAGKETTGLYYSSPGLSILGKGAKIKEQGITMDLEEGVMELTMRPHYLQISLQLE</sequence>
<protein>
    <submittedName>
        <fullName evidence="1">Uncharacterized protein</fullName>
    </submittedName>
</protein>
<keyword evidence="2" id="KW-1185">Reference proteome</keyword>
<gene>
    <name evidence="1" type="ORF">NCTC12858_01683</name>
</gene>
<organism evidence="1 2">
    <name type="scientific">Porphyromonas crevioricanis</name>
    <dbReference type="NCBI Taxonomy" id="393921"/>
    <lineage>
        <taxon>Bacteria</taxon>
        <taxon>Pseudomonadati</taxon>
        <taxon>Bacteroidota</taxon>
        <taxon>Bacteroidia</taxon>
        <taxon>Bacteroidales</taxon>
        <taxon>Porphyromonadaceae</taxon>
        <taxon>Porphyromonas</taxon>
    </lineage>
</organism>
<proteinExistence type="predicted"/>
<dbReference type="RefSeq" id="WP_023941088.1">
    <property type="nucleotide sequence ID" value="NZ_LS483447.1"/>
</dbReference>
<evidence type="ECO:0000313" key="1">
    <source>
        <dbReference type="EMBL" id="SQH73810.1"/>
    </source>
</evidence>
<dbReference type="KEGG" id="pcre:NCTC12858_01683"/>
<accession>A0A2X4PLV7</accession>
<name>A0A2X4PLV7_9PORP</name>
<evidence type="ECO:0000313" key="2">
    <source>
        <dbReference type="Proteomes" id="UP000249300"/>
    </source>
</evidence>